<dbReference type="AlphaFoldDB" id="A0A1I1UKD7"/>
<dbReference type="InterPro" id="IPR011032">
    <property type="entry name" value="GroES-like_sf"/>
</dbReference>
<feature type="region of interest" description="Disordered" evidence="1">
    <location>
        <begin position="1"/>
        <end position="20"/>
    </location>
</feature>
<evidence type="ECO:0000256" key="1">
    <source>
        <dbReference type="SAM" id="MobiDB-lite"/>
    </source>
</evidence>
<keyword evidence="4" id="KW-1185">Reference proteome</keyword>
<dbReference type="OrthoDB" id="3727682at2"/>
<dbReference type="Gene3D" id="3.40.50.720">
    <property type="entry name" value="NAD(P)-binding Rossmann-like Domain"/>
    <property type="match status" value="1"/>
</dbReference>
<dbReference type="Proteomes" id="UP000199207">
    <property type="component" value="Unassembled WGS sequence"/>
</dbReference>
<dbReference type="GO" id="GO:0016491">
    <property type="term" value="F:oxidoreductase activity"/>
    <property type="evidence" value="ECO:0007669"/>
    <property type="project" value="InterPro"/>
</dbReference>
<dbReference type="PANTHER" id="PTHR11695:SF294">
    <property type="entry name" value="RETICULON-4-INTERACTING PROTEIN 1, MITOCHONDRIAL"/>
    <property type="match status" value="1"/>
</dbReference>
<dbReference type="SMART" id="SM00829">
    <property type="entry name" value="PKS_ER"/>
    <property type="match status" value="1"/>
</dbReference>
<dbReference type="Pfam" id="PF13602">
    <property type="entry name" value="ADH_zinc_N_2"/>
    <property type="match status" value="1"/>
</dbReference>
<organism evidence="3 4">
    <name type="scientific">Streptomyces aidingensis</name>
    <dbReference type="NCBI Taxonomy" id="910347"/>
    <lineage>
        <taxon>Bacteria</taxon>
        <taxon>Bacillati</taxon>
        <taxon>Actinomycetota</taxon>
        <taxon>Actinomycetes</taxon>
        <taxon>Kitasatosporales</taxon>
        <taxon>Streptomycetaceae</taxon>
        <taxon>Streptomyces</taxon>
    </lineage>
</organism>
<dbReference type="InterPro" id="IPR036291">
    <property type="entry name" value="NAD(P)-bd_dom_sf"/>
</dbReference>
<dbReference type="STRING" id="910347.SAMN05421773_12414"/>
<feature type="domain" description="Enoyl reductase (ER)" evidence="2">
    <location>
        <begin position="10"/>
        <end position="311"/>
    </location>
</feature>
<dbReference type="SUPFAM" id="SSF51735">
    <property type="entry name" value="NAD(P)-binding Rossmann-fold domains"/>
    <property type="match status" value="1"/>
</dbReference>
<proteinExistence type="predicted"/>
<dbReference type="PANTHER" id="PTHR11695">
    <property type="entry name" value="ALCOHOL DEHYDROGENASE RELATED"/>
    <property type="match status" value="1"/>
</dbReference>
<dbReference type="InterPro" id="IPR020843">
    <property type="entry name" value="ER"/>
</dbReference>
<dbReference type="InterPro" id="IPR013154">
    <property type="entry name" value="ADH-like_N"/>
</dbReference>
<dbReference type="RefSeq" id="WP_093841476.1">
    <property type="nucleotide sequence ID" value="NZ_FOLM01000024.1"/>
</dbReference>
<gene>
    <name evidence="3" type="ORF">SAMN05421773_12414</name>
</gene>
<dbReference type="InterPro" id="IPR050700">
    <property type="entry name" value="YIM1/Zinc_Alcohol_DH_Fams"/>
</dbReference>
<dbReference type="Gene3D" id="3.90.180.10">
    <property type="entry name" value="Medium-chain alcohol dehydrogenases, catalytic domain"/>
    <property type="match status" value="1"/>
</dbReference>
<evidence type="ECO:0000313" key="3">
    <source>
        <dbReference type="EMBL" id="SFD69213.1"/>
    </source>
</evidence>
<evidence type="ECO:0000313" key="4">
    <source>
        <dbReference type="Proteomes" id="UP000199207"/>
    </source>
</evidence>
<dbReference type="Pfam" id="PF08240">
    <property type="entry name" value="ADH_N"/>
    <property type="match status" value="1"/>
</dbReference>
<evidence type="ECO:0000259" key="2">
    <source>
        <dbReference type="SMART" id="SM00829"/>
    </source>
</evidence>
<protein>
    <submittedName>
        <fullName evidence="3">NADPH:quinone reductase</fullName>
    </submittedName>
</protein>
<dbReference type="EMBL" id="FOLM01000024">
    <property type="protein sequence ID" value="SFD69213.1"/>
    <property type="molecule type" value="Genomic_DNA"/>
</dbReference>
<name>A0A1I1UKD7_9ACTN</name>
<reference evidence="3 4" key="1">
    <citation type="submission" date="2016-10" db="EMBL/GenBank/DDBJ databases">
        <authorList>
            <person name="de Groot N.N."/>
        </authorList>
    </citation>
    <scope>NUCLEOTIDE SEQUENCE [LARGE SCALE GENOMIC DNA]</scope>
    <source>
        <strain evidence="3 4">CGMCC 4.5739</strain>
    </source>
</reference>
<accession>A0A1I1UKD7</accession>
<dbReference type="SUPFAM" id="SSF50129">
    <property type="entry name" value="GroES-like"/>
    <property type="match status" value="1"/>
</dbReference>
<dbReference type="CDD" id="cd05289">
    <property type="entry name" value="MDR_like_2"/>
    <property type="match status" value="1"/>
</dbReference>
<sequence>MRALNVPAAGRQPEVSDLPVPVPGPGEVLLRVRAAGLNALDTALASGAMAERMEHRYPLVIGRDAAGVVERAGEGARRFAPGDEVFGNIALVPPVQAGTVAGYAVLPAARLVSKPAALDFAAAAALPLAGAAAAGCVDAVAAEAGQSALVVGATGGVGSYAVQLLAARRISVVATGTPADTDRLMALGAARVVDHTTGDLVEQVRDEYPGGVDAMIDLVSRTPDAVPLELVRKGGRIASTLGAADDQTLAAAGLAGRNVRADPERDVIAPLAQDAAAGALTVDIGTVLPLDRAAEGLATLAAGHARGKIVISPIP</sequence>